<evidence type="ECO:0000256" key="3">
    <source>
        <dbReference type="SAM" id="MobiDB-lite"/>
    </source>
</evidence>
<proteinExistence type="predicted"/>
<keyword evidence="6" id="KW-1185">Reference proteome</keyword>
<dbReference type="Proteomes" id="UP001552521">
    <property type="component" value="Unassembled WGS sequence"/>
</dbReference>
<evidence type="ECO:0000256" key="2">
    <source>
        <dbReference type="ARBA" id="ARBA00023008"/>
    </source>
</evidence>
<gene>
    <name evidence="5" type="ORF">AB0K36_17905</name>
</gene>
<keyword evidence="1" id="KW-0732">Signal</keyword>
<dbReference type="Gene3D" id="3.30.1880.10">
    <property type="entry name" value="protein ne1242 domain like"/>
    <property type="match status" value="1"/>
</dbReference>
<dbReference type="Pfam" id="PF06236">
    <property type="entry name" value="MelC1"/>
    <property type="match status" value="1"/>
</dbReference>
<dbReference type="EMBL" id="JBFAQK010000022">
    <property type="protein sequence ID" value="MEV4682648.1"/>
    <property type="molecule type" value="Genomic_DNA"/>
</dbReference>
<feature type="transmembrane region" description="Helical" evidence="4">
    <location>
        <begin position="24"/>
        <end position="46"/>
    </location>
</feature>
<feature type="region of interest" description="Disordered" evidence="3">
    <location>
        <begin position="94"/>
        <end position="113"/>
    </location>
</feature>
<dbReference type="RefSeq" id="WP_364594913.1">
    <property type="nucleotide sequence ID" value="NZ_JBFAQK010000022.1"/>
</dbReference>
<protein>
    <submittedName>
        <fullName evidence="5">Tyrosinase family oxidase copper chaperone</fullName>
    </submittedName>
</protein>
<accession>A0ABV3HWG3</accession>
<dbReference type="InterPro" id="IPR010928">
    <property type="entry name" value="MelC1"/>
</dbReference>
<name>A0ABV3HWG3_9ACTN</name>
<reference evidence="5 6" key="1">
    <citation type="submission" date="2024-06" db="EMBL/GenBank/DDBJ databases">
        <title>The Natural Products Discovery Center: Release of the First 8490 Sequenced Strains for Exploring Actinobacteria Biosynthetic Diversity.</title>
        <authorList>
            <person name="Kalkreuter E."/>
            <person name="Kautsar S.A."/>
            <person name="Yang D."/>
            <person name="Bader C.D."/>
            <person name="Teijaro C.N."/>
            <person name="Fluegel L."/>
            <person name="Davis C.M."/>
            <person name="Simpson J.R."/>
            <person name="Lauterbach L."/>
            <person name="Steele A.D."/>
            <person name="Gui C."/>
            <person name="Meng S."/>
            <person name="Li G."/>
            <person name="Viehrig K."/>
            <person name="Ye F."/>
            <person name="Su P."/>
            <person name="Kiefer A.F."/>
            <person name="Nichols A."/>
            <person name="Cepeda A.J."/>
            <person name="Yan W."/>
            <person name="Fan B."/>
            <person name="Jiang Y."/>
            <person name="Adhikari A."/>
            <person name="Zheng C.-J."/>
            <person name="Schuster L."/>
            <person name="Cowan T.M."/>
            <person name="Smanski M.J."/>
            <person name="Chevrette M.G."/>
            <person name="De Carvalho L.P.S."/>
            <person name="Shen B."/>
        </authorList>
    </citation>
    <scope>NUCLEOTIDE SEQUENCE [LARGE SCALE GENOMIC DNA]</scope>
    <source>
        <strain evidence="5 6">NPDC049344</strain>
    </source>
</reference>
<organism evidence="5 6">
    <name type="scientific">Streptomyces kurssanovii</name>
    <dbReference type="NCBI Taxonomy" id="67312"/>
    <lineage>
        <taxon>Bacteria</taxon>
        <taxon>Bacillati</taxon>
        <taxon>Actinomycetota</taxon>
        <taxon>Actinomycetes</taxon>
        <taxon>Kitasatosporales</taxon>
        <taxon>Streptomycetaceae</taxon>
        <taxon>Streptomyces</taxon>
    </lineage>
</organism>
<evidence type="ECO:0000313" key="5">
    <source>
        <dbReference type="EMBL" id="MEV4682648.1"/>
    </source>
</evidence>
<keyword evidence="4" id="KW-0812">Transmembrane</keyword>
<dbReference type="InterPro" id="IPR023199">
    <property type="entry name" value="GriE/MELC1_sf"/>
</dbReference>
<keyword evidence="2" id="KW-0186">Copper</keyword>
<feature type="compositionally biased region" description="Basic and acidic residues" evidence="3">
    <location>
        <begin position="94"/>
        <end position="105"/>
    </location>
</feature>
<keyword evidence="4" id="KW-1133">Transmembrane helix</keyword>
<evidence type="ECO:0000256" key="1">
    <source>
        <dbReference type="ARBA" id="ARBA00022729"/>
    </source>
</evidence>
<evidence type="ECO:0000256" key="4">
    <source>
        <dbReference type="SAM" id="Phobius"/>
    </source>
</evidence>
<comment type="caution">
    <text evidence="5">The sequence shown here is derived from an EMBL/GenBank/DDBJ whole genome shotgun (WGS) entry which is preliminary data.</text>
</comment>
<evidence type="ECO:0000313" key="6">
    <source>
        <dbReference type="Proteomes" id="UP001552521"/>
    </source>
</evidence>
<keyword evidence="4" id="KW-0472">Membrane</keyword>
<sequence length="178" mass="18469">MSTGTRGATLGGAVTGGRSPARRLVLRALFTVGALAGTAGALLPLLARRGGDAGESGGNRTATSRSLERFAETYQGRHIQGSATVMVPAGDEDRHADGAAADRVRSGRPAGAARQVPSVEVRIDGRPLHVMRRADGTYLSLVNHYESFPTLRDVARAAVDELGDAQLSLTPMTAVHSA</sequence>